<name>A0A7Y4LA94_9BURK</name>
<feature type="domain" description="DUF1468" evidence="2">
    <location>
        <begin position="11"/>
        <end position="104"/>
    </location>
</feature>
<evidence type="ECO:0000313" key="4">
    <source>
        <dbReference type="Proteomes" id="UP000541421"/>
    </source>
</evidence>
<organism evidence="3 4">
    <name type="scientific">Pelistega europaea</name>
    <dbReference type="NCBI Taxonomy" id="106147"/>
    <lineage>
        <taxon>Bacteria</taxon>
        <taxon>Pseudomonadati</taxon>
        <taxon>Pseudomonadota</taxon>
        <taxon>Betaproteobacteria</taxon>
        <taxon>Burkholderiales</taxon>
        <taxon>Alcaligenaceae</taxon>
        <taxon>Pelistega</taxon>
    </lineage>
</organism>
<protein>
    <recommendedName>
        <fullName evidence="2">DUF1468 domain-containing protein</fullName>
    </recommendedName>
</protein>
<keyword evidence="1" id="KW-0812">Transmembrane</keyword>
<dbReference type="Proteomes" id="UP000541421">
    <property type="component" value="Unassembled WGS sequence"/>
</dbReference>
<keyword evidence="1" id="KW-0472">Membrane</keyword>
<feature type="transmembrane region" description="Helical" evidence="1">
    <location>
        <begin position="41"/>
        <end position="67"/>
    </location>
</feature>
<evidence type="ECO:0000313" key="3">
    <source>
        <dbReference type="EMBL" id="NOL49894.1"/>
    </source>
</evidence>
<dbReference type="Pfam" id="PF07331">
    <property type="entry name" value="TctB"/>
    <property type="match status" value="1"/>
</dbReference>
<dbReference type="AlphaFoldDB" id="A0A7Y4LA94"/>
<comment type="caution">
    <text evidence="3">The sequence shown here is derived from an EMBL/GenBank/DDBJ whole genome shotgun (WGS) entry which is preliminary data.</text>
</comment>
<evidence type="ECO:0000256" key="1">
    <source>
        <dbReference type="SAM" id="Phobius"/>
    </source>
</evidence>
<dbReference type="InterPro" id="IPR009936">
    <property type="entry name" value="DUF1468"/>
</dbReference>
<accession>A0A7Y4LA94</accession>
<keyword evidence="1" id="KW-1133">Transmembrane helix</keyword>
<keyword evidence="4" id="KW-1185">Reference proteome</keyword>
<dbReference type="RefSeq" id="WP_171588878.1">
    <property type="nucleotide sequence ID" value="NZ_JABGBO010000007.1"/>
</dbReference>
<feature type="transmembrane region" description="Helical" evidence="1">
    <location>
        <begin position="79"/>
        <end position="99"/>
    </location>
</feature>
<proteinExistence type="predicted"/>
<dbReference type="EMBL" id="JABGBO010000007">
    <property type="protein sequence ID" value="NOL49894.1"/>
    <property type="molecule type" value="Genomic_DNA"/>
</dbReference>
<reference evidence="3 4" key="1">
    <citation type="submission" date="2020-05" db="EMBL/GenBank/DDBJ databases">
        <authorList>
            <person name="Niu N."/>
        </authorList>
    </citation>
    <scope>NUCLEOTIDE SEQUENCE [LARGE SCALE GENOMIC DNA]</scope>
    <source>
        <strain evidence="3 4">LMG10982</strain>
    </source>
</reference>
<gene>
    <name evidence="3" type="ORF">HKX40_07070</name>
</gene>
<evidence type="ECO:0000259" key="2">
    <source>
        <dbReference type="Pfam" id="PF07331"/>
    </source>
</evidence>
<sequence>MMSIVYSAKIMIFKTVIISESSSLSDNAAQLFSSFVGALTIFLLVVLCALVLPVLGFLITFAFFLYVTQVVVARKQRVIYIWVALGLSAFIYTVFFLFLGVSLPGSAIGIDHFFKVW</sequence>